<keyword evidence="2" id="KW-1185">Reference proteome</keyword>
<proteinExistence type="predicted"/>
<dbReference type="AlphaFoldDB" id="A0AAV1IBE1"/>
<accession>A0AAV1IBE1</accession>
<evidence type="ECO:0000313" key="2">
    <source>
        <dbReference type="Proteomes" id="UP001314263"/>
    </source>
</evidence>
<sequence>MQSWQIDVPWPEDDNASWELLKWFAQAVQSSTVADKIGAQKQRTLMELPSSLSKDARAGVGSARHLQILPRSGPEGARGGKGRGVSEQAKELWTWCQEEGGASWSYSQGEIEDFLQSKQPLPPELQLLIDARATAQQVFEAIDMKQETETIQMIDNDKKSAYIRDKQGHGFAIHHAVYQGLQQVTARLAIMPGVQQQRDSRRQTPMQLASMYKRQDILDILAWASS</sequence>
<evidence type="ECO:0000313" key="1">
    <source>
        <dbReference type="EMBL" id="CAK0783835.1"/>
    </source>
</evidence>
<dbReference type="EMBL" id="CAUYUE010000009">
    <property type="protein sequence ID" value="CAK0783835.1"/>
    <property type="molecule type" value="Genomic_DNA"/>
</dbReference>
<comment type="caution">
    <text evidence="1">The sequence shown here is derived from an EMBL/GenBank/DDBJ whole genome shotgun (WGS) entry which is preliminary data.</text>
</comment>
<dbReference type="Proteomes" id="UP001314263">
    <property type="component" value="Unassembled WGS sequence"/>
</dbReference>
<gene>
    <name evidence="1" type="ORF">CVIRNUC_007035</name>
</gene>
<name>A0AAV1IBE1_9CHLO</name>
<reference evidence="1 2" key="1">
    <citation type="submission" date="2023-10" db="EMBL/GenBank/DDBJ databases">
        <authorList>
            <person name="Maclean D."/>
            <person name="Macfadyen A."/>
        </authorList>
    </citation>
    <scope>NUCLEOTIDE SEQUENCE [LARGE SCALE GENOMIC DNA]</scope>
</reference>
<protein>
    <submittedName>
        <fullName evidence="1">Uncharacterized protein</fullName>
    </submittedName>
</protein>
<organism evidence="1 2">
    <name type="scientific">Coccomyxa viridis</name>
    <dbReference type="NCBI Taxonomy" id="1274662"/>
    <lineage>
        <taxon>Eukaryota</taxon>
        <taxon>Viridiplantae</taxon>
        <taxon>Chlorophyta</taxon>
        <taxon>core chlorophytes</taxon>
        <taxon>Trebouxiophyceae</taxon>
        <taxon>Trebouxiophyceae incertae sedis</taxon>
        <taxon>Coccomyxaceae</taxon>
        <taxon>Coccomyxa</taxon>
    </lineage>
</organism>